<dbReference type="Gene3D" id="3.40.190.10">
    <property type="entry name" value="Periplasmic binding protein-like II"/>
    <property type="match status" value="1"/>
</dbReference>
<accession>A0ABT9S9D3</accession>
<keyword evidence="2" id="KW-0732">Signal</keyword>
<protein>
    <submittedName>
        <fullName evidence="3">Tripartite-type tricarboxylate transporter receptor subunit TctC</fullName>
    </submittedName>
</protein>
<feature type="chain" id="PRO_5047335718" evidence="2">
    <location>
        <begin position="37"/>
        <end position="335"/>
    </location>
</feature>
<gene>
    <name evidence="3" type="ORF">J2W36_002228</name>
</gene>
<dbReference type="PIRSF" id="PIRSF017082">
    <property type="entry name" value="YflP"/>
    <property type="match status" value="1"/>
</dbReference>
<dbReference type="InterPro" id="IPR042100">
    <property type="entry name" value="Bug_dom1"/>
</dbReference>
<sequence>MSASKNSSSFRKFRRLGMAGALGACLLAGALPAAFAQGGTPLRLLVGFPAGAGSDAIARTLGEKLKDQLGVPVVVENRAGAGGQIAAQALKASPADGHTFFLSHDHTISILPLVVKNPGFNPAADFVPVAGFATFANVLAVSGGTPAKSFDEYIKWVRTQRGGKETIGIPAPASIPEFLVKMISDKYKLDIQSAPYRGSAPMTADMLGNQISAGIASVPDFIENHKAGKVRIIATIGAKRQALLPQVPTFTELGFANLEDLPYYGIFAPVGTPQPVIDRFGDALSKVLAMPEVKDKLTGMGLTVGYEPQGQFAGRVRTYTQGWEKIIQSSGFKPL</sequence>
<dbReference type="InterPro" id="IPR005064">
    <property type="entry name" value="BUG"/>
</dbReference>
<keyword evidence="3" id="KW-0675">Receptor</keyword>
<evidence type="ECO:0000256" key="1">
    <source>
        <dbReference type="ARBA" id="ARBA00006987"/>
    </source>
</evidence>
<name>A0ABT9S9D3_9BURK</name>
<evidence type="ECO:0000313" key="3">
    <source>
        <dbReference type="EMBL" id="MDP9899977.1"/>
    </source>
</evidence>
<comment type="caution">
    <text evidence="3">The sequence shown here is derived from an EMBL/GenBank/DDBJ whole genome shotgun (WGS) entry which is preliminary data.</text>
</comment>
<reference evidence="3 4" key="1">
    <citation type="submission" date="2023-07" db="EMBL/GenBank/DDBJ databases">
        <title>Sorghum-associated microbial communities from plants grown in Nebraska, USA.</title>
        <authorList>
            <person name="Schachtman D."/>
        </authorList>
    </citation>
    <scope>NUCLEOTIDE SEQUENCE [LARGE SCALE GENOMIC DNA]</scope>
    <source>
        <strain evidence="3 4">DS1607</strain>
    </source>
</reference>
<organism evidence="3 4">
    <name type="scientific">Variovorax ginsengisoli</name>
    <dbReference type="NCBI Taxonomy" id="363844"/>
    <lineage>
        <taxon>Bacteria</taxon>
        <taxon>Pseudomonadati</taxon>
        <taxon>Pseudomonadota</taxon>
        <taxon>Betaproteobacteria</taxon>
        <taxon>Burkholderiales</taxon>
        <taxon>Comamonadaceae</taxon>
        <taxon>Variovorax</taxon>
    </lineage>
</organism>
<feature type="signal peptide" evidence="2">
    <location>
        <begin position="1"/>
        <end position="36"/>
    </location>
</feature>
<proteinExistence type="inferred from homology"/>
<dbReference type="PROSITE" id="PS51318">
    <property type="entry name" value="TAT"/>
    <property type="match status" value="1"/>
</dbReference>
<dbReference type="CDD" id="cd13579">
    <property type="entry name" value="PBP2_Bug_NagM"/>
    <property type="match status" value="1"/>
</dbReference>
<dbReference type="PANTHER" id="PTHR42928:SF5">
    <property type="entry name" value="BLR1237 PROTEIN"/>
    <property type="match status" value="1"/>
</dbReference>
<evidence type="ECO:0000313" key="4">
    <source>
        <dbReference type="Proteomes" id="UP001226867"/>
    </source>
</evidence>
<dbReference type="PANTHER" id="PTHR42928">
    <property type="entry name" value="TRICARBOXYLATE-BINDING PROTEIN"/>
    <property type="match status" value="1"/>
</dbReference>
<dbReference type="EMBL" id="JAUSRO010000006">
    <property type="protein sequence ID" value="MDP9899977.1"/>
    <property type="molecule type" value="Genomic_DNA"/>
</dbReference>
<dbReference type="InterPro" id="IPR006311">
    <property type="entry name" value="TAT_signal"/>
</dbReference>
<dbReference type="SUPFAM" id="SSF53850">
    <property type="entry name" value="Periplasmic binding protein-like II"/>
    <property type="match status" value="1"/>
</dbReference>
<dbReference type="Pfam" id="PF03401">
    <property type="entry name" value="TctC"/>
    <property type="match status" value="1"/>
</dbReference>
<dbReference type="Gene3D" id="3.40.190.150">
    <property type="entry name" value="Bordetella uptake gene, domain 1"/>
    <property type="match status" value="1"/>
</dbReference>
<keyword evidence="4" id="KW-1185">Reference proteome</keyword>
<evidence type="ECO:0000256" key="2">
    <source>
        <dbReference type="SAM" id="SignalP"/>
    </source>
</evidence>
<comment type="similarity">
    <text evidence="1">Belongs to the UPF0065 (bug) family.</text>
</comment>
<dbReference type="Proteomes" id="UP001226867">
    <property type="component" value="Unassembled WGS sequence"/>
</dbReference>